<dbReference type="PANTHER" id="PTHR39569:SF1">
    <property type="entry name" value="INORGANIC TRIPHOSPHATASE"/>
    <property type="match status" value="1"/>
</dbReference>
<dbReference type="Proteomes" id="UP001595962">
    <property type="component" value="Unassembled WGS sequence"/>
</dbReference>
<evidence type="ECO:0000313" key="3">
    <source>
        <dbReference type="Proteomes" id="UP001595962"/>
    </source>
</evidence>
<dbReference type="SUPFAM" id="SSF55154">
    <property type="entry name" value="CYTH-like phosphatases"/>
    <property type="match status" value="1"/>
</dbReference>
<dbReference type="InterPro" id="IPR039013">
    <property type="entry name" value="YgiF"/>
</dbReference>
<keyword evidence="3" id="KW-1185">Reference proteome</keyword>
<dbReference type="InterPro" id="IPR023577">
    <property type="entry name" value="CYTH_domain"/>
</dbReference>
<dbReference type="PROSITE" id="PS51707">
    <property type="entry name" value="CYTH"/>
    <property type="match status" value="1"/>
</dbReference>
<evidence type="ECO:0000259" key="1">
    <source>
        <dbReference type="PROSITE" id="PS51707"/>
    </source>
</evidence>
<dbReference type="SMART" id="SM01118">
    <property type="entry name" value="CYTH"/>
    <property type="match status" value="1"/>
</dbReference>
<feature type="domain" description="CYTH" evidence="1">
    <location>
        <begin position="2"/>
        <end position="205"/>
    </location>
</feature>
<dbReference type="InterPro" id="IPR033469">
    <property type="entry name" value="CYTH-like_dom_sf"/>
</dbReference>
<dbReference type="EMBL" id="JBHSGB010000021">
    <property type="protein sequence ID" value="MFC4657076.1"/>
    <property type="molecule type" value="Genomic_DNA"/>
</dbReference>
<dbReference type="Gene3D" id="2.40.320.10">
    <property type="entry name" value="Hypothetical Protein Pfu-838710-001"/>
    <property type="match status" value="1"/>
</dbReference>
<proteinExistence type="predicted"/>
<evidence type="ECO:0000313" key="2">
    <source>
        <dbReference type="EMBL" id="MFC4657076.1"/>
    </source>
</evidence>
<reference evidence="3" key="1">
    <citation type="journal article" date="2019" name="Int. J. Syst. Evol. Microbiol.">
        <title>The Global Catalogue of Microorganisms (GCM) 10K type strain sequencing project: providing services to taxonomists for standard genome sequencing and annotation.</title>
        <authorList>
            <consortium name="The Broad Institute Genomics Platform"/>
            <consortium name="The Broad Institute Genome Sequencing Center for Infectious Disease"/>
            <person name="Wu L."/>
            <person name="Ma J."/>
        </authorList>
    </citation>
    <scope>NUCLEOTIDE SEQUENCE [LARGE SCALE GENOMIC DNA]</scope>
    <source>
        <strain evidence="3">DT28</strain>
    </source>
</reference>
<dbReference type="CDD" id="cd07756">
    <property type="entry name" value="CYTH-like_Pase_CHAD"/>
    <property type="match status" value="1"/>
</dbReference>
<dbReference type="PANTHER" id="PTHR39569">
    <property type="entry name" value="INORGANIC TRIPHOSPHATASE"/>
    <property type="match status" value="1"/>
</dbReference>
<accession>A0ABV9JS13</accession>
<protein>
    <submittedName>
        <fullName evidence="2">Inorganic triphosphatase</fullName>
    </submittedName>
</protein>
<dbReference type="RefSeq" id="WP_377336740.1">
    <property type="nucleotide sequence ID" value="NZ_JBHSGB010000021.1"/>
</dbReference>
<organism evidence="2 3">
    <name type="scientific">Rheinheimera marina</name>
    <dbReference type="NCBI Taxonomy" id="1774958"/>
    <lineage>
        <taxon>Bacteria</taxon>
        <taxon>Pseudomonadati</taxon>
        <taxon>Pseudomonadota</taxon>
        <taxon>Gammaproteobacteria</taxon>
        <taxon>Chromatiales</taxon>
        <taxon>Chromatiaceae</taxon>
        <taxon>Rheinheimera</taxon>
    </lineage>
</organism>
<gene>
    <name evidence="2" type="ORF">ACFO3I_18865</name>
</gene>
<sequence>MAVEAELKFICAGELPADLSPIWSAVAVKVEPRAGKQLLNAYYDTADQWFRRQDAGLRTRLQQGRYEQTIKLAGRGQGALQVRPEYNLPCASVWPELNAFPAEVWPQGVDSSSLQHQLVQLFNTDFYRQSWLLHLACGAVVEVALDKGWVKAAGQQETIDELELELMSGDTDALFALGELLLRRLPLRFGVMSKAERGYRLNQQLPVEPTTAKTTSPGAVLKAVLYNEVCWWQQQNQQALELLQQQWAVLADDWPDFRAFLVLPPAQVLSSQAYLQAQLNLSRHLSKD</sequence>
<comment type="caution">
    <text evidence="2">The sequence shown here is derived from an EMBL/GenBank/DDBJ whole genome shotgun (WGS) entry which is preliminary data.</text>
</comment>
<dbReference type="Pfam" id="PF01928">
    <property type="entry name" value="CYTH"/>
    <property type="match status" value="1"/>
</dbReference>
<name>A0ABV9JS13_9GAMM</name>